<sequence length="227" mass="25286">MFTTDNRVDVDIEIDKKQVCQYIGYEDDQNVSARISSLIDDYAEHAHSLINPLFSYVIKDVEWARGAISLIEGSIIFKSRIITRLLERCTQVAIFLVTIGKYLEDTSFQLARDGLVLQATVLDAIGSNAVEKVAGSAQARIREIVKAQGHVTSRRFSPGYCDWNIGQQRMLFYALTGNTMGIRLTGECLMIPQKSISGIVGIGPSNANVENYNPCMTCRKQNCPGRR</sequence>
<reference evidence="1" key="1">
    <citation type="journal article" date="2014" name="Front. Microbiol.">
        <title>High frequency of phylogenetically diverse reductive dehalogenase-homologous genes in deep subseafloor sedimentary metagenomes.</title>
        <authorList>
            <person name="Kawai M."/>
            <person name="Futagami T."/>
            <person name="Toyoda A."/>
            <person name="Takaki Y."/>
            <person name="Nishi S."/>
            <person name="Hori S."/>
            <person name="Arai W."/>
            <person name="Tsubouchi T."/>
            <person name="Morono Y."/>
            <person name="Uchiyama I."/>
            <person name="Ito T."/>
            <person name="Fujiyama A."/>
            <person name="Inagaki F."/>
            <person name="Takami H."/>
        </authorList>
    </citation>
    <scope>NUCLEOTIDE SEQUENCE</scope>
    <source>
        <strain evidence="1">Expedition CK06-06</strain>
    </source>
</reference>
<accession>X1BV36</accession>
<gene>
    <name evidence="1" type="ORF">S01H4_37271</name>
</gene>
<comment type="caution">
    <text evidence="1">The sequence shown here is derived from an EMBL/GenBank/DDBJ whole genome shotgun (WGS) entry which is preliminary data.</text>
</comment>
<organism evidence="1">
    <name type="scientific">marine sediment metagenome</name>
    <dbReference type="NCBI Taxonomy" id="412755"/>
    <lineage>
        <taxon>unclassified sequences</taxon>
        <taxon>metagenomes</taxon>
        <taxon>ecological metagenomes</taxon>
    </lineage>
</organism>
<dbReference type="InterPro" id="IPR017342">
    <property type="entry name" value="S-AdoMet-dep_Met_synth_prd"/>
</dbReference>
<dbReference type="PIRSF" id="PIRSF037984">
    <property type="entry name" value="Met_synth_TM0269_prd"/>
    <property type="match status" value="1"/>
</dbReference>
<evidence type="ECO:0000313" key="1">
    <source>
        <dbReference type="EMBL" id="GAG98920.1"/>
    </source>
</evidence>
<dbReference type="AlphaFoldDB" id="X1BV36"/>
<proteinExistence type="predicted"/>
<dbReference type="GO" id="GO:0008705">
    <property type="term" value="F:methionine synthase activity"/>
    <property type="evidence" value="ECO:0007669"/>
    <property type="project" value="InterPro"/>
</dbReference>
<protein>
    <submittedName>
        <fullName evidence="1">Uncharacterized protein</fullName>
    </submittedName>
</protein>
<dbReference type="EMBL" id="BART01020005">
    <property type="protein sequence ID" value="GAG98920.1"/>
    <property type="molecule type" value="Genomic_DNA"/>
</dbReference>
<name>X1BV36_9ZZZZ</name>
<dbReference type="InterPro" id="IPR037010">
    <property type="entry name" value="VitB12-dep_Met_synth_activ_sf"/>
</dbReference>
<dbReference type="Gene3D" id="3.40.109.40">
    <property type="match status" value="1"/>
</dbReference>
<dbReference type="SUPFAM" id="SSF56507">
    <property type="entry name" value="Methionine synthase activation domain-like"/>
    <property type="match status" value="1"/>
</dbReference>